<dbReference type="CDD" id="cd14359">
    <property type="entry name" value="UBA_AeNAC"/>
    <property type="match status" value="1"/>
</dbReference>
<evidence type="ECO:0000256" key="3">
    <source>
        <dbReference type="ARBA" id="ARBA00022927"/>
    </source>
</evidence>
<dbReference type="InterPro" id="IPR002715">
    <property type="entry name" value="Nas_poly-pep-assoc_cplx_dom"/>
</dbReference>
<comment type="subunit">
    <text evidence="4">Homodimer. Interacts with the ribosome. Binds ribosomal RNA.</text>
</comment>
<evidence type="ECO:0000313" key="8">
    <source>
        <dbReference type="Proteomes" id="UP000067738"/>
    </source>
</evidence>
<dbReference type="KEGG" id="mmil:sm9_0625"/>
<dbReference type="Gene3D" id="1.10.8.10">
    <property type="entry name" value="DNA helicase RuvA subunit, C-terminal domain"/>
    <property type="match status" value="1"/>
</dbReference>
<keyword evidence="3 4" id="KW-0653">Protein transport</keyword>
<dbReference type="RefSeq" id="WP_058738746.1">
    <property type="nucleotide sequence ID" value="NZ_CP011266.1"/>
</dbReference>
<proteinExistence type="inferred from homology"/>
<dbReference type="InterPro" id="IPR038187">
    <property type="entry name" value="NAC_A/B_dom_sf"/>
</dbReference>
<dbReference type="OrthoDB" id="53273at2157"/>
<dbReference type="SMART" id="SM01407">
    <property type="entry name" value="NAC"/>
    <property type="match status" value="1"/>
</dbReference>
<gene>
    <name evidence="4" type="primary">nac</name>
    <name evidence="7" type="ORF">sm9_0625</name>
</gene>
<dbReference type="GO" id="GO:0003723">
    <property type="term" value="F:RNA binding"/>
    <property type="evidence" value="ECO:0007669"/>
    <property type="project" value="UniProtKB-UniRule"/>
</dbReference>
<dbReference type="HAMAP" id="MF_00814">
    <property type="entry name" value="NAC_arch"/>
    <property type="match status" value="1"/>
</dbReference>
<protein>
    <recommendedName>
        <fullName evidence="4 5">Nascent polypeptide-associated complex protein</fullName>
    </recommendedName>
</protein>
<dbReference type="SUPFAM" id="SSF46934">
    <property type="entry name" value="UBA-like"/>
    <property type="match status" value="1"/>
</dbReference>
<accession>A0A0U3E827</accession>
<comment type="function">
    <text evidence="4">Contacts the emerging nascent chain on the ribosome.</text>
</comment>
<dbReference type="PROSITE" id="PS51151">
    <property type="entry name" value="NAC_AB"/>
    <property type="match status" value="1"/>
</dbReference>
<organism evidence="7 8">
    <name type="scientific">Methanobrevibacter millerae</name>
    <dbReference type="NCBI Taxonomy" id="230361"/>
    <lineage>
        <taxon>Archaea</taxon>
        <taxon>Methanobacteriati</taxon>
        <taxon>Methanobacteriota</taxon>
        <taxon>Methanomada group</taxon>
        <taxon>Methanobacteria</taxon>
        <taxon>Methanobacteriales</taxon>
        <taxon>Methanobacteriaceae</taxon>
        <taxon>Methanobrevibacter</taxon>
    </lineage>
</organism>
<keyword evidence="2 4" id="KW-0694">RNA-binding</keyword>
<dbReference type="NCBIfam" id="TIGR00264">
    <property type="entry name" value="archaeal-type nascent polypeptide-associated complex protein"/>
    <property type="match status" value="1"/>
</dbReference>
<dbReference type="PATRIC" id="fig|230361.4.peg.647"/>
<name>A0A0U3E827_9EURY</name>
<dbReference type="InterPro" id="IPR009060">
    <property type="entry name" value="UBA-like_sf"/>
</dbReference>
<keyword evidence="8" id="KW-1185">Reference proteome</keyword>
<evidence type="ECO:0000256" key="5">
    <source>
        <dbReference type="NCBIfam" id="TIGR00264"/>
    </source>
</evidence>
<evidence type="ECO:0000313" key="7">
    <source>
        <dbReference type="EMBL" id="ALT68424.1"/>
    </source>
</evidence>
<evidence type="ECO:0000259" key="6">
    <source>
        <dbReference type="PROSITE" id="PS51151"/>
    </source>
</evidence>
<evidence type="ECO:0000256" key="1">
    <source>
        <dbReference type="ARBA" id="ARBA00022448"/>
    </source>
</evidence>
<dbReference type="Gene3D" id="2.20.70.30">
    <property type="entry name" value="Nascent polypeptide-associated complex domain"/>
    <property type="match status" value="1"/>
</dbReference>
<dbReference type="InterPro" id="IPR005231">
    <property type="entry name" value="NAC_arc"/>
</dbReference>
<keyword evidence="1 4" id="KW-0813">Transport</keyword>
<dbReference type="Pfam" id="PF01849">
    <property type="entry name" value="NAC"/>
    <property type="match status" value="1"/>
</dbReference>
<dbReference type="Proteomes" id="UP000067738">
    <property type="component" value="Chromosome"/>
</dbReference>
<dbReference type="GeneID" id="26735600"/>
<comment type="similarity">
    <text evidence="4">Belongs to the NAC-alpha family.</text>
</comment>
<dbReference type="InterPro" id="IPR044034">
    <property type="entry name" value="NAC-like_UBA"/>
</dbReference>
<dbReference type="GO" id="GO:0015031">
    <property type="term" value="P:protein transport"/>
    <property type="evidence" value="ECO:0007669"/>
    <property type="project" value="UniProtKB-UniRule"/>
</dbReference>
<evidence type="ECO:0000256" key="4">
    <source>
        <dbReference type="HAMAP-Rule" id="MF_00814"/>
    </source>
</evidence>
<sequence>MIPGMNKKQMKQMERQMKKMGMKMEDLNGVTEVIIRFEDKELIIENPSVSLMNVMGQETYQVEGNAREVELEYEVEIPDEDVEMVANQANVSEDVARQALEECKGDLAEAIMKLAQ</sequence>
<dbReference type="Pfam" id="PF19026">
    <property type="entry name" value="UBA_HYPK"/>
    <property type="match status" value="1"/>
</dbReference>
<evidence type="ECO:0000256" key="2">
    <source>
        <dbReference type="ARBA" id="ARBA00022884"/>
    </source>
</evidence>
<feature type="domain" description="NAC-A/B" evidence="6">
    <location>
        <begin position="7"/>
        <end position="75"/>
    </location>
</feature>
<dbReference type="AlphaFoldDB" id="A0A0U3E827"/>
<reference evidence="7 8" key="1">
    <citation type="submission" date="2015-04" db="EMBL/GenBank/DDBJ databases">
        <title>The complete genome sequence of the rumen methanogen Methanobrevibacter millerae SM9.</title>
        <authorList>
            <person name="Leahy S.C."/>
            <person name="Kelly W.J."/>
            <person name="Pacheco D.M."/>
            <person name="Li D."/>
            <person name="Altermann E."/>
            <person name="Attwood G.T."/>
        </authorList>
    </citation>
    <scope>NUCLEOTIDE SEQUENCE [LARGE SCALE GENOMIC DNA]</scope>
    <source>
        <strain evidence="7 8">SM9</strain>
    </source>
</reference>
<dbReference type="EMBL" id="CP011266">
    <property type="protein sequence ID" value="ALT68424.1"/>
    <property type="molecule type" value="Genomic_DNA"/>
</dbReference>